<dbReference type="EMBL" id="JBBUTI010000018">
    <property type="protein sequence ID" value="MEK8048463.1"/>
    <property type="molecule type" value="Genomic_DNA"/>
</dbReference>
<comment type="caution">
    <text evidence="1">The sequence shown here is derived from an EMBL/GenBank/DDBJ whole genome shotgun (WGS) entry which is preliminary data.</text>
</comment>
<proteinExistence type="predicted"/>
<name>A0ABU9C999_9BURK</name>
<dbReference type="RefSeq" id="WP_341400772.1">
    <property type="nucleotide sequence ID" value="NZ_JBBUTI010000018.1"/>
</dbReference>
<keyword evidence="2" id="KW-1185">Reference proteome</keyword>
<gene>
    <name evidence="1" type="ORF">AACH00_19075</name>
</gene>
<dbReference type="Proteomes" id="UP001379945">
    <property type="component" value="Unassembled WGS sequence"/>
</dbReference>
<sequence length="241" mass="26663">MLKSLREWVFGRPSVVGEDRLRAWAEGRGWVFKRSAKHDGFIIETPDGAPGWRIEWGPSARRYIGSHELRLRGDTGIDPQTHALVMPKPLLDALEREIYSQYTDNVQTRLDEETPEEMRWLAMSPRLLGGALGSLRGRFAVVGNVAPWMTAWIGGPLGEAFLVFAASLQGDPTPVAPLSPDATSELSTQPITPMAMIARRSELILRVAMPVPHLPTMEQAVVLFDLALREARRFGEAAGDA</sequence>
<evidence type="ECO:0000313" key="2">
    <source>
        <dbReference type="Proteomes" id="UP001379945"/>
    </source>
</evidence>
<accession>A0ABU9C999</accession>
<evidence type="ECO:0000313" key="1">
    <source>
        <dbReference type="EMBL" id="MEK8048463.1"/>
    </source>
</evidence>
<protein>
    <submittedName>
        <fullName evidence="1">Uncharacterized protein</fullName>
    </submittedName>
</protein>
<organism evidence="1 2">
    <name type="scientific">Ideonella margarita</name>
    <dbReference type="NCBI Taxonomy" id="2984191"/>
    <lineage>
        <taxon>Bacteria</taxon>
        <taxon>Pseudomonadati</taxon>
        <taxon>Pseudomonadota</taxon>
        <taxon>Betaproteobacteria</taxon>
        <taxon>Burkholderiales</taxon>
        <taxon>Sphaerotilaceae</taxon>
        <taxon>Ideonella</taxon>
    </lineage>
</organism>
<reference evidence="1 2" key="1">
    <citation type="submission" date="2024-04" db="EMBL/GenBank/DDBJ databases">
        <title>Novel species of the genus Ideonella isolated from streams.</title>
        <authorList>
            <person name="Lu H."/>
        </authorList>
    </citation>
    <scope>NUCLEOTIDE SEQUENCE [LARGE SCALE GENOMIC DNA]</scope>
    <source>
        <strain evidence="1 2">LYT19W</strain>
    </source>
</reference>